<comment type="caution">
    <text evidence="1">The sequence shown here is derived from an EMBL/GenBank/DDBJ whole genome shotgun (WGS) entry which is preliminary data.</text>
</comment>
<organism evidence="1">
    <name type="scientific">Xanthomonas vasicola pv. vasculorum NCPPB 890</name>
    <dbReference type="NCBI Taxonomy" id="1184265"/>
    <lineage>
        <taxon>Bacteria</taxon>
        <taxon>Pseudomonadati</taxon>
        <taxon>Pseudomonadota</taxon>
        <taxon>Gammaproteobacteria</taxon>
        <taxon>Lysobacterales</taxon>
        <taxon>Lysobacteraceae</taxon>
        <taxon>Xanthomonas</taxon>
    </lineage>
</organism>
<reference evidence="1" key="1">
    <citation type="submission" date="2012-05" db="EMBL/GenBank/DDBJ databases">
        <authorList>
            <person name="Studholme D.J."/>
            <person name="Wasukira A."/>
            <person name="Grant M."/>
        </authorList>
    </citation>
    <scope>NUCLEOTIDE SEQUENCE [LARGE SCALE GENOMIC DNA]</scope>
    <source>
        <strain evidence="1">NCPPB 890</strain>
    </source>
</reference>
<gene>
    <name evidence="1" type="ORF">A11K_0115930</name>
</gene>
<name>A0A836P1K6_XANVA</name>
<proteinExistence type="predicted"/>
<protein>
    <submittedName>
        <fullName evidence="1">Uncharacterized protein</fullName>
    </submittedName>
</protein>
<accession>A0A836P1K6</accession>
<dbReference type="AlphaFoldDB" id="A0A836P1K6"/>
<evidence type="ECO:0000313" key="1">
    <source>
        <dbReference type="EMBL" id="KFA01421.1"/>
    </source>
</evidence>
<dbReference type="EMBL" id="AKBN01000945">
    <property type="protein sequence ID" value="KFA01421.1"/>
    <property type="molecule type" value="Genomic_DNA"/>
</dbReference>
<sequence length="65" mass="7279">MAPGRDHMNLRRCRQRTHNARTEWPKPPNTTTRYVIACSPPASVHSIGERTLICARVVARLAPCG</sequence>